<dbReference type="PANTHER" id="PTHR21503:SF31">
    <property type="entry name" value="F-BOX DOMAIN-CONTAINING PROTEIN"/>
    <property type="match status" value="1"/>
</dbReference>
<evidence type="ECO:0000313" key="1">
    <source>
        <dbReference type="EMBL" id="EFO94452.1"/>
    </source>
</evidence>
<dbReference type="eggNOG" id="ENOG502TH5M">
    <property type="taxonomic scope" value="Eukaryota"/>
</dbReference>
<sequence length="395" mass="46263">MSSKFPLLKLPTLVFNTVVANFNVFELVSLALCSKSSKSQCKQYRSQTNLKKQIENFHVEFSTVCEVRIKFYPSLTSELMFYVEKLENEEEMSSYSQIFDNMYIPNGWRPRMNDIAHDDWFPFKQPFISEFSQFLYYSNDTLSAVSSWIAFLSDLFTSQPSLLCINFDCFQKGEIDRIMNLPFPIARFVMKHNNDGIEIDEELALSILKRQNATKGLKLEFKPSERFHFNFDTLRKAPDHLEIDHSHWVSWQQVIEMSSIDVAILRSNFSNSDFKSLVEKWKNGWTPKWKRIMIEFCETLDVDSYISDPIIDVTESGCGRRDLITRNIAIYAYKFQHEFSYGIGSILKNGYHLTREDRSIATITVENNKIGWFIIQNDTDPKFIVYSNKRTFGLN</sequence>
<dbReference type="HOGENOM" id="CLU_036540_0_0_1"/>
<dbReference type="Proteomes" id="UP000008281">
    <property type="component" value="Unassembled WGS sequence"/>
</dbReference>
<evidence type="ECO:0008006" key="3">
    <source>
        <dbReference type="Google" id="ProtNLM"/>
    </source>
</evidence>
<keyword evidence="2" id="KW-1185">Reference proteome</keyword>
<dbReference type="OrthoDB" id="5911164at2759"/>
<dbReference type="PANTHER" id="PTHR21503">
    <property type="entry name" value="F-BOX-CONTAINING HYPOTHETICAL PROTEIN C.ELEGANS"/>
    <property type="match status" value="1"/>
</dbReference>
<evidence type="ECO:0000313" key="2">
    <source>
        <dbReference type="Proteomes" id="UP000008281"/>
    </source>
</evidence>
<protein>
    <recommendedName>
        <fullName evidence="3">F-box domain-containing protein</fullName>
    </recommendedName>
</protein>
<dbReference type="InParanoid" id="E3M844"/>
<organism evidence="2">
    <name type="scientific">Caenorhabditis remanei</name>
    <name type="common">Caenorhabditis vulgaris</name>
    <dbReference type="NCBI Taxonomy" id="31234"/>
    <lineage>
        <taxon>Eukaryota</taxon>
        <taxon>Metazoa</taxon>
        <taxon>Ecdysozoa</taxon>
        <taxon>Nematoda</taxon>
        <taxon>Chromadorea</taxon>
        <taxon>Rhabditida</taxon>
        <taxon>Rhabditina</taxon>
        <taxon>Rhabditomorpha</taxon>
        <taxon>Rhabditoidea</taxon>
        <taxon>Rhabditidae</taxon>
        <taxon>Peloderinae</taxon>
        <taxon>Caenorhabditis</taxon>
    </lineage>
</organism>
<reference evidence="1" key="1">
    <citation type="submission" date="2007-07" db="EMBL/GenBank/DDBJ databases">
        <title>PCAP assembly of the Caenorhabditis remanei genome.</title>
        <authorList>
            <consortium name="The Caenorhabditis remanei Sequencing Consortium"/>
            <person name="Wilson R.K."/>
        </authorList>
    </citation>
    <scope>NUCLEOTIDE SEQUENCE [LARGE SCALE GENOMIC DNA]</scope>
    <source>
        <strain evidence="1">PB4641</strain>
    </source>
</reference>
<name>E3M844_CAERE</name>
<proteinExistence type="predicted"/>
<accession>E3M844</accession>
<dbReference type="AlphaFoldDB" id="E3M844"/>
<dbReference type="EMBL" id="DS268428">
    <property type="protein sequence ID" value="EFO94452.1"/>
    <property type="molecule type" value="Genomic_DNA"/>
</dbReference>
<gene>
    <name evidence="1" type="ORF">CRE_13307</name>
</gene>